<dbReference type="AlphaFoldDB" id="A0A673T0G0"/>
<reference evidence="1" key="3">
    <citation type="submission" date="2025-09" db="UniProtKB">
        <authorList>
            <consortium name="Ensembl"/>
        </authorList>
    </citation>
    <scope>IDENTIFICATION</scope>
</reference>
<dbReference type="Ensembl" id="ENSSSUT00005006186.1">
    <property type="protein sequence ID" value="ENSSSUP00005005353.1"/>
    <property type="gene ID" value="ENSSSUG00005003499.1"/>
</dbReference>
<reference evidence="1 2" key="1">
    <citation type="submission" date="2019-05" db="EMBL/GenBank/DDBJ databases">
        <title>A Chromosome-scale Meerkat (S. suricatta) Genome Assembly.</title>
        <authorList>
            <person name="Dudchenko O."/>
            <person name="Lieberman Aiden E."/>
            <person name="Tung J."/>
            <person name="Barreiro L.B."/>
            <person name="Clutton-Brock T.H."/>
        </authorList>
    </citation>
    <scope>NUCLEOTIDE SEQUENCE [LARGE SCALE GENOMIC DNA]</scope>
</reference>
<evidence type="ECO:0000313" key="1">
    <source>
        <dbReference type="Ensembl" id="ENSSSUP00005005353.1"/>
    </source>
</evidence>
<dbReference type="Proteomes" id="UP000472268">
    <property type="component" value="Chromosome 5"/>
</dbReference>
<proteinExistence type="predicted"/>
<protein>
    <submittedName>
        <fullName evidence="1">Uncharacterized protein</fullName>
    </submittedName>
</protein>
<organism evidence="1 2">
    <name type="scientific">Suricata suricatta</name>
    <name type="common">Meerkat</name>
    <dbReference type="NCBI Taxonomy" id="37032"/>
    <lineage>
        <taxon>Eukaryota</taxon>
        <taxon>Metazoa</taxon>
        <taxon>Chordata</taxon>
        <taxon>Craniata</taxon>
        <taxon>Vertebrata</taxon>
        <taxon>Euteleostomi</taxon>
        <taxon>Mammalia</taxon>
        <taxon>Eutheria</taxon>
        <taxon>Laurasiatheria</taxon>
        <taxon>Carnivora</taxon>
        <taxon>Feliformia</taxon>
        <taxon>Herpestidae</taxon>
        <taxon>Suricata</taxon>
    </lineage>
</organism>
<accession>A0A673T0G0</accession>
<reference evidence="1" key="2">
    <citation type="submission" date="2025-08" db="UniProtKB">
        <authorList>
            <consortium name="Ensembl"/>
        </authorList>
    </citation>
    <scope>IDENTIFICATION</scope>
</reference>
<name>A0A673T0G0_SURSU</name>
<evidence type="ECO:0000313" key="2">
    <source>
        <dbReference type="Proteomes" id="UP000472268"/>
    </source>
</evidence>
<keyword evidence="2" id="KW-1185">Reference proteome</keyword>
<sequence>VGVGTATSNPAPGAIMRKLQELGADRDEKRPDYIMVMEAETSQDDKGPPTEGTLWLIYLGDGVPRSTSLFSSS</sequence>